<feature type="region of interest" description="Disordered" evidence="1">
    <location>
        <begin position="457"/>
        <end position="524"/>
    </location>
</feature>
<name>A0A0J7KGZ5_LASNI</name>
<reference evidence="3 4" key="1">
    <citation type="submission" date="2015-04" db="EMBL/GenBank/DDBJ databases">
        <title>Lasius niger genome sequencing.</title>
        <authorList>
            <person name="Konorov E.A."/>
            <person name="Nikitin M.A."/>
            <person name="Kirill M.V."/>
            <person name="Chang P."/>
        </authorList>
    </citation>
    <scope>NUCLEOTIDE SEQUENCE [LARGE SCALE GENOMIC DNA]</scope>
    <source>
        <tissue evidence="3">Whole</tissue>
    </source>
</reference>
<feature type="compositionally biased region" description="Basic and acidic residues" evidence="1">
    <location>
        <begin position="884"/>
        <end position="893"/>
    </location>
</feature>
<dbReference type="PANTHER" id="PTHR19446">
    <property type="entry name" value="REVERSE TRANSCRIPTASES"/>
    <property type="match status" value="1"/>
</dbReference>
<dbReference type="SUPFAM" id="SSF56219">
    <property type="entry name" value="DNase I-like"/>
    <property type="match status" value="1"/>
</dbReference>
<dbReference type="Gene3D" id="3.60.10.10">
    <property type="entry name" value="Endonuclease/exonuclease/phosphatase"/>
    <property type="match status" value="1"/>
</dbReference>
<feature type="compositionally biased region" description="Basic and acidic residues" evidence="1">
    <location>
        <begin position="409"/>
        <end position="419"/>
    </location>
</feature>
<dbReference type="GO" id="GO:0003964">
    <property type="term" value="F:RNA-directed DNA polymerase activity"/>
    <property type="evidence" value="ECO:0007669"/>
    <property type="project" value="UniProtKB-KW"/>
</dbReference>
<feature type="compositionally biased region" description="Polar residues" evidence="1">
    <location>
        <begin position="1250"/>
        <end position="1260"/>
    </location>
</feature>
<evidence type="ECO:0000256" key="1">
    <source>
        <dbReference type="SAM" id="MobiDB-lite"/>
    </source>
</evidence>
<organism evidence="3 4">
    <name type="scientific">Lasius niger</name>
    <name type="common">Black garden ant</name>
    <dbReference type="NCBI Taxonomy" id="67767"/>
    <lineage>
        <taxon>Eukaryota</taxon>
        <taxon>Metazoa</taxon>
        <taxon>Ecdysozoa</taxon>
        <taxon>Arthropoda</taxon>
        <taxon>Hexapoda</taxon>
        <taxon>Insecta</taxon>
        <taxon>Pterygota</taxon>
        <taxon>Neoptera</taxon>
        <taxon>Endopterygota</taxon>
        <taxon>Hymenoptera</taxon>
        <taxon>Apocrita</taxon>
        <taxon>Aculeata</taxon>
        <taxon>Formicoidea</taxon>
        <taxon>Formicidae</taxon>
        <taxon>Formicinae</taxon>
        <taxon>Lasius</taxon>
        <taxon>Lasius</taxon>
    </lineage>
</organism>
<feature type="compositionally biased region" description="Basic and acidic residues" evidence="1">
    <location>
        <begin position="1225"/>
        <end position="1249"/>
    </location>
</feature>
<keyword evidence="4" id="KW-1185">Reference proteome</keyword>
<feature type="region of interest" description="Disordered" evidence="1">
    <location>
        <begin position="1143"/>
        <end position="1163"/>
    </location>
</feature>
<evidence type="ECO:0000313" key="4">
    <source>
        <dbReference type="Proteomes" id="UP000036403"/>
    </source>
</evidence>
<keyword evidence="3" id="KW-0808">Transferase</keyword>
<accession>A0A0J7KGZ5</accession>
<feature type="domain" description="Endonuclease/exonuclease/phosphatase" evidence="2">
    <location>
        <begin position="1598"/>
        <end position="1667"/>
    </location>
</feature>
<feature type="compositionally biased region" description="Basic residues" evidence="1">
    <location>
        <begin position="1201"/>
        <end position="1211"/>
    </location>
</feature>
<dbReference type="PaxDb" id="67767-A0A0J7KGZ5"/>
<protein>
    <submittedName>
        <fullName evidence="3">Reverse transcriptase</fullName>
    </submittedName>
</protein>
<keyword evidence="3" id="KW-0695">RNA-directed DNA polymerase</keyword>
<dbReference type="OrthoDB" id="7697131at2759"/>
<comment type="caution">
    <text evidence="3">The sequence shown here is derived from an EMBL/GenBank/DDBJ whole genome shotgun (WGS) entry which is preliminary data.</text>
</comment>
<dbReference type="InterPro" id="IPR036691">
    <property type="entry name" value="Endo/exonu/phosph_ase_sf"/>
</dbReference>
<feature type="compositionally biased region" description="Basic and acidic residues" evidence="1">
    <location>
        <begin position="476"/>
        <end position="493"/>
    </location>
</feature>
<evidence type="ECO:0000313" key="3">
    <source>
        <dbReference type="EMBL" id="KMQ89496.1"/>
    </source>
</evidence>
<evidence type="ECO:0000259" key="2">
    <source>
        <dbReference type="Pfam" id="PF14529"/>
    </source>
</evidence>
<feature type="region of interest" description="Disordered" evidence="1">
    <location>
        <begin position="1"/>
        <end position="43"/>
    </location>
</feature>
<feature type="region of interest" description="Disordered" evidence="1">
    <location>
        <begin position="875"/>
        <end position="903"/>
    </location>
</feature>
<feature type="region of interest" description="Disordered" evidence="1">
    <location>
        <begin position="375"/>
        <end position="420"/>
    </location>
</feature>
<gene>
    <name evidence="3" type="ORF">RF55_10876</name>
</gene>
<sequence>MVMDFEEERDLPAQGDGPPRARRGGDTVPVPPSSSSIDGPAVGSTASLTAELDSPHVASNIRRSKSSIRVTAVRLPLHPGNLLGGSVVLRRGRGRSPTTGEWIGITDVLERYNAARAVKLELDETEFILNPNTRPKQNRAKVKSLPGVEELRMDLRDLAPSFIGRKAGESFLFLDKLSDKAKGLNRRLAHELRLAARRVEACVAELCDRVSRQDKDFLHIKRVNEYLKVENNRLTGELNMTRVECESLRASVSPSSRSPPYKRARGIDNTRTREFGTQMEIGGVASPDPGNVPLPASPLVKRDVVDRGCSPICAGELAAVSRFLGETGGSGTGVSPLGSRDITALEQSLLDHIEALFAQRSFLQEDIVRIRKDMDDPRRGSISSAVEAGRLDPKTPARKRKKKRKVRKGERQVLPEIDYHQSPLVTGSDRVIHSGSTTSAHKVAQWSQVIGRKARRLARSELGSKVGPPSLAPSGDGRDKGRDDRRVALDRKVSQRTGQDARFCDDGGKMKLRSGPRPRPPTTAVVSVTLKPGAKLGYREVMSEARSKIDLKALGIVNSRIRQAVNGGVLIQIPGKDRVRMADDLANCMGKVLKGRDVWIGWPSKCAELRIRGVDISVTSEDVISEVARLGGCRREDIRMGRIRETSVGLGTVWLKCPAVSARRVVDVGYIRVGWGRSTVEPLRPRLLVCFRCLRQGHVKTKYINLPRQECLGASAAGVEGVIVPDAPTSSSNEGLTGVSTAGTLEEYATVEEEEVFSPGKDVRTIDDVLRDINTGYESVASPVEKADDSFDAEKDTFFGDSPGVLLDKGEEMETAQKEVLSKKRKADTSPLLGTSGEEDAVTHQYSLRGNRRNRFVESSEEEEKIEAMIDLTEGDYKTPNGSDLERSSDVNIKKGGTSSTPFRETRVAYTPEKKRKTALTRTKIDFKDDLNDITREQLLSMSATRAGIVGIECIDVMDAIRIHSRSFQGSWSKRMKRKFDKTKKVILTLTHKAESSGDPPYLEARVKTLSAELSSTEEKLQRKEVEFDELKRVNEDLRKEILEMKHKMGKVCGIEKENVALWKEVKELKEELLNLKKDRRNDGAKKTDKRRKVSSPGDSLTVRRDISPVAGPSWGLMAGSSKDNGSLVISVPVNKEVISEHYSSNKIEQTNKKSVGGDDSLESSRMTMDWEALPQRPAKAAMPRVIGNVQLVPSRNTKTSGKKKKKKRKCSLAETKGMQNEQIAECKPKADAERNMVSDKTPKNKETRSNVASQSSKTPQFKKEEGIGLRQKGNRPTRVPPKTAAVSITGRDKNFSYKEALLKARQEISLKNLKIENTRLRRAANGGYLIEILDKDNAGKAKALQERLRAILPEEQATVACPVTYGELRFIGLDETILSTEVEQFIVSEGKCDKDNVKVGQIQPMRNGLNTVWVRCPLSAATAIASRKKVSMGWTFVRVELLKSRPLQCYKCWSYGHVSCLRVAWFASKWAERVIIEWVLRNVLQIRSLKVLGRTPREGMLRIGEPVTTCLLAMTRILQCNINHCWAAQDLLDHNLIKMWVGLCAIAEPIKIPASIYWFGSGDGKFAIRWMPEFLGNPCILAKRGRHFVSVKCRDTYLLLCYVSPSLPMPGFLDFLEELSDAVREFDGKVIICGDFNAKSTLWGSTKSDARGDEVEAWAAACDLRVGDAIGSVNDWRVREELETLSDYLYITFSVDSLFGGKVNCGDGRRWNFSKLDRTTFDLSLVWTCHGETIGEEGFSLEDYSLWLDETMHEACNASAPKIGHKKPRNTAYWWNESIAELRTACIRARRLWQRRRRHGRPTGDAEDLRKIYRTSRRELRKAINRAKSLAWRELIGTIDDDPWGLPYRIVLSRLRRSSPSFSELLDLRSLNRLLDGLFPRGSERDGPSDWRDWAWDDAWAIQLDEVYRFLIDRDVRNSALGPDGFKITLWKKIPGCLVDRVTACFNLCMKEGVFPVRWKTANLVLIPKGDKGTAAVLPKVCPICLLDEIGKTFEKIIADRLLDWFSNNPEVDLSENQFGFRKQRSTCDALAKVRSLTSDIVTKGGLLSRLV</sequence>
<feature type="region of interest" description="Disordered" evidence="1">
    <location>
        <begin position="1193"/>
        <end position="1284"/>
    </location>
</feature>
<dbReference type="InterPro" id="IPR005135">
    <property type="entry name" value="Endo/exonuclease/phosphatase"/>
</dbReference>
<dbReference type="EMBL" id="LBMM01007713">
    <property type="protein sequence ID" value="KMQ89496.1"/>
    <property type="molecule type" value="Genomic_DNA"/>
</dbReference>
<keyword evidence="3" id="KW-0548">Nucleotidyltransferase</keyword>
<dbReference type="Pfam" id="PF14529">
    <property type="entry name" value="Exo_endo_phos_2"/>
    <property type="match status" value="1"/>
</dbReference>
<dbReference type="Proteomes" id="UP000036403">
    <property type="component" value="Unassembled WGS sequence"/>
</dbReference>
<feature type="region of interest" description="Disordered" evidence="1">
    <location>
        <begin position="1080"/>
        <end position="1107"/>
    </location>
</feature>
<proteinExistence type="predicted"/>
<feature type="compositionally biased region" description="Basic residues" evidence="1">
    <location>
        <begin position="396"/>
        <end position="408"/>
    </location>
</feature>